<dbReference type="HOGENOM" id="CLU_093435_0_0_11"/>
<organism evidence="2 3">
    <name type="scientific">Thermobispora bispora (strain ATCC 19993 / DSM 43833 / CBS 139.67 / JCM 10125 / KCTC 9307 / NBRC 14880 / R51)</name>
    <dbReference type="NCBI Taxonomy" id="469371"/>
    <lineage>
        <taxon>Bacteria</taxon>
        <taxon>Bacillati</taxon>
        <taxon>Actinomycetota</taxon>
        <taxon>Actinomycetes</taxon>
        <taxon>Streptosporangiales</taxon>
        <taxon>Streptosporangiaceae</taxon>
        <taxon>Thermobispora</taxon>
    </lineage>
</organism>
<dbReference type="InterPro" id="IPR005135">
    <property type="entry name" value="Endo/exonuclease/phosphatase"/>
</dbReference>
<dbReference type="GO" id="GO:0006506">
    <property type="term" value="P:GPI anchor biosynthetic process"/>
    <property type="evidence" value="ECO:0007669"/>
    <property type="project" value="TreeGrafter"/>
</dbReference>
<evidence type="ECO:0000313" key="2">
    <source>
        <dbReference type="EMBL" id="ADG88028.1"/>
    </source>
</evidence>
<keyword evidence="2" id="KW-0378">Hydrolase</keyword>
<proteinExistence type="predicted"/>
<dbReference type="Gene3D" id="3.60.10.10">
    <property type="entry name" value="Endonuclease/exonuclease/phosphatase"/>
    <property type="match status" value="1"/>
</dbReference>
<evidence type="ECO:0000259" key="1">
    <source>
        <dbReference type="Pfam" id="PF03372"/>
    </source>
</evidence>
<reference evidence="2 3" key="1">
    <citation type="submission" date="2010-01" db="EMBL/GenBank/DDBJ databases">
        <title>The complete genome of Thermobispora bispora DSM 43833.</title>
        <authorList>
            <consortium name="US DOE Joint Genome Institute (JGI-PGF)"/>
            <person name="Lucas S."/>
            <person name="Copeland A."/>
            <person name="Lapidus A."/>
            <person name="Glavina del Rio T."/>
            <person name="Dalin E."/>
            <person name="Tice H."/>
            <person name="Bruce D."/>
            <person name="Goodwin L."/>
            <person name="Pitluck S."/>
            <person name="Kyrpides N."/>
            <person name="Mavromatis K."/>
            <person name="Ivanova N."/>
            <person name="Mikhailova N."/>
            <person name="Chertkov O."/>
            <person name="Brettin T."/>
            <person name="Detter J.C."/>
            <person name="Han C."/>
            <person name="Larimer F."/>
            <person name="Land M."/>
            <person name="Hauser L."/>
            <person name="Markowitz V."/>
            <person name="Cheng J.-F."/>
            <person name="Hugenholtz P."/>
            <person name="Woyke T."/>
            <person name="Wu D."/>
            <person name="Jando M."/>
            <person name="Schneider S."/>
            <person name="Klenk H.-P."/>
            <person name="Eisen J.A."/>
        </authorList>
    </citation>
    <scope>NUCLEOTIDE SEQUENCE [LARGE SCALE GENOMIC DNA]</scope>
    <source>
        <strain evidence="3">ATCC 19993 / DSM 43833 / CBS 139.67 / JCM 10125 / KCTC 9307 / NBRC 14880 / R51</strain>
    </source>
</reference>
<protein>
    <submittedName>
        <fullName evidence="2">Endonuclease/exonuclease/phosphatase</fullName>
    </submittedName>
</protein>
<name>D6Y9A8_THEBD</name>
<dbReference type="EMBL" id="CP001874">
    <property type="protein sequence ID" value="ADG88028.1"/>
    <property type="molecule type" value="Genomic_DNA"/>
</dbReference>
<dbReference type="KEGG" id="tbi:Tbis_1309"/>
<dbReference type="SUPFAM" id="SSF56219">
    <property type="entry name" value="DNase I-like"/>
    <property type="match status" value="1"/>
</dbReference>
<dbReference type="Proteomes" id="UP000006640">
    <property type="component" value="Chromosome"/>
</dbReference>
<dbReference type="eggNOG" id="COG3568">
    <property type="taxonomic scope" value="Bacteria"/>
</dbReference>
<evidence type="ECO:0000313" key="3">
    <source>
        <dbReference type="Proteomes" id="UP000006640"/>
    </source>
</evidence>
<keyword evidence="2" id="KW-0255">Endonuclease</keyword>
<keyword evidence="2" id="KW-0269">Exonuclease</keyword>
<dbReference type="GO" id="GO:0016020">
    <property type="term" value="C:membrane"/>
    <property type="evidence" value="ECO:0007669"/>
    <property type="project" value="GOC"/>
</dbReference>
<dbReference type="InterPro" id="IPR051916">
    <property type="entry name" value="GPI-anchor_lipid_remodeler"/>
</dbReference>
<dbReference type="PANTHER" id="PTHR14859">
    <property type="entry name" value="CALCOFLUOR WHITE HYPERSENSITIVE PROTEIN PRECURSOR"/>
    <property type="match status" value="1"/>
</dbReference>
<feature type="domain" description="Endonuclease/exonuclease/phosphatase" evidence="1">
    <location>
        <begin position="5"/>
        <end position="219"/>
    </location>
</feature>
<dbReference type="GO" id="GO:0004519">
    <property type="term" value="F:endonuclease activity"/>
    <property type="evidence" value="ECO:0007669"/>
    <property type="project" value="UniProtKB-KW"/>
</dbReference>
<dbReference type="RefSeq" id="WP_013131561.1">
    <property type="nucleotide sequence ID" value="NC_014165.1"/>
</dbReference>
<gene>
    <name evidence="2" type="ordered locus">Tbis_1309</name>
</gene>
<dbReference type="Pfam" id="PF03372">
    <property type="entry name" value="Exo_endo_phos"/>
    <property type="match status" value="1"/>
</dbReference>
<dbReference type="STRING" id="469371.Tbis_1309"/>
<dbReference type="InterPro" id="IPR036691">
    <property type="entry name" value="Endo/exonu/phosph_ase_sf"/>
</dbReference>
<accession>D6Y9A8</accession>
<keyword evidence="3" id="KW-1185">Reference proteome</keyword>
<keyword evidence="2" id="KW-0540">Nuclease</keyword>
<dbReference type="GO" id="GO:0004527">
    <property type="term" value="F:exonuclease activity"/>
    <property type="evidence" value="ECO:0007669"/>
    <property type="project" value="UniProtKB-KW"/>
</dbReference>
<dbReference type="OrthoDB" id="3820230at2"/>
<dbReference type="PANTHER" id="PTHR14859:SF1">
    <property type="entry name" value="PGAP2-INTERACTING PROTEIN"/>
    <property type="match status" value="1"/>
</dbReference>
<sequence>MLRVATYNVRSLRDDRAALVRMIKALRPDVLCLQEMPRLPGRRRAWRELAALTGMTIAAGCRAGGVAVFAGPGLRVVHGLGRPLRRFTGLERRAIALAVVERSGARYAACSFHLDLVGEARLRHAAEIVPAVEGAARAFGAHAVLAGDVNEEPDGPVWRYLAGRYTDCLAAAAGATGGTFPSPRPRARIDGIFADRGLRVVSCAVAAEPIHDVVRASDHRPVVAVLTPGAAPPVGRMPPAGRTIVP</sequence>
<dbReference type="AlphaFoldDB" id="D6Y9A8"/>